<gene>
    <name evidence="3" type="ORF">F503_01196</name>
</gene>
<dbReference type="AlphaFoldDB" id="S3CPC9"/>
<proteinExistence type="predicted"/>
<accession>S3CPC9</accession>
<feature type="compositionally biased region" description="Polar residues" evidence="2">
    <location>
        <begin position="43"/>
        <end position="75"/>
    </location>
</feature>
<dbReference type="eggNOG" id="ENOG502SAN2">
    <property type="taxonomic scope" value="Eukaryota"/>
</dbReference>
<evidence type="ECO:0000313" key="3">
    <source>
        <dbReference type="EMBL" id="EPE08413.1"/>
    </source>
</evidence>
<feature type="compositionally biased region" description="Basic residues" evidence="2">
    <location>
        <begin position="165"/>
        <end position="174"/>
    </location>
</feature>
<evidence type="ECO:0000256" key="2">
    <source>
        <dbReference type="SAM" id="MobiDB-lite"/>
    </source>
</evidence>
<organism evidence="3 4">
    <name type="scientific">Ophiostoma piceae (strain UAMH 11346)</name>
    <name type="common">Sap stain fungus</name>
    <dbReference type="NCBI Taxonomy" id="1262450"/>
    <lineage>
        <taxon>Eukaryota</taxon>
        <taxon>Fungi</taxon>
        <taxon>Dikarya</taxon>
        <taxon>Ascomycota</taxon>
        <taxon>Pezizomycotina</taxon>
        <taxon>Sordariomycetes</taxon>
        <taxon>Sordariomycetidae</taxon>
        <taxon>Ophiostomatales</taxon>
        <taxon>Ophiostomataceae</taxon>
        <taxon>Ophiostoma</taxon>
    </lineage>
</organism>
<evidence type="ECO:0000256" key="1">
    <source>
        <dbReference type="SAM" id="Coils"/>
    </source>
</evidence>
<keyword evidence="4" id="KW-1185">Reference proteome</keyword>
<feature type="compositionally biased region" description="Basic and acidic residues" evidence="2">
    <location>
        <begin position="21"/>
        <end position="41"/>
    </location>
</feature>
<dbReference type="Proteomes" id="UP000016923">
    <property type="component" value="Unassembled WGS sequence"/>
</dbReference>
<reference evidence="3 4" key="1">
    <citation type="journal article" date="2013" name="BMC Genomics">
        <title>The genome and transcriptome of the pine saprophyte Ophiostoma piceae, and a comparison with the bark beetle-associated pine pathogen Grosmannia clavigera.</title>
        <authorList>
            <person name="Haridas S."/>
            <person name="Wang Y."/>
            <person name="Lim L."/>
            <person name="Massoumi Alamouti S."/>
            <person name="Jackman S."/>
            <person name="Docking R."/>
            <person name="Robertson G."/>
            <person name="Birol I."/>
            <person name="Bohlmann J."/>
            <person name="Breuil C."/>
        </authorList>
    </citation>
    <scope>NUCLEOTIDE SEQUENCE [LARGE SCALE GENOMIC DNA]</scope>
    <source>
        <strain evidence="3 4">UAMH 11346</strain>
    </source>
</reference>
<dbReference type="HOGENOM" id="CLU_116414_1_0_1"/>
<evidence type="ECO:0000313" key="4">
    <source>
        <dbReference type="Proteomes" id="UP000016923"/>
    </source>
</evidence>
<dbReference type="OrthoDB" id="3211582at2759"/>
<protein>
    <submittedName>
        <fullName evidence="3">Uncharacterized protein</fullName>
    </submittedName>
</protein>
<dbReference type="OMA" id="HSLFHRN"/>
<feature type="region of interest" description="Disordered" evidence="2">
    <location>
        <begin position="1"/>
        <end position="102"/>
    </location>
</feature>
<feature type="coiled-coil region" evidence="1">
    <location>
        <begin position="117"/>
        <end position="151"/>
    </location>
</feature>
<dbReference type="VEuPathDB" id="FungiDB:F503_01196"/>
<dbReference type="EMBL" id="KE148149">
    <property type="protein sequence ID" value="EPE08413.1"/>
    <property type="molecule type" value="Genomic_DNA"/>
</dbReference>
<feature type="region of interest" description="Disordered" evidence="2">
    <location>
        <begin position="155"/>
        <end position="174"/>
    </location>
</feature>
<keyword evidence="1" id="KW-0175">Coiled coil</keyword>
<sequence length="174" mass="19596">MYYKNNMPFFSRNPEPEEELVQTHEDPPTEKRGLFGLRRDLSPTPSAATNGTRHTTNTVPSRHSTETGSITSSLNSGGGSRRSFLHRSFGHGNGKDSDLDPSIIQARERVMGAETAERDADRALDIARREVREAREHAKRLELEAKEEARRAKVKQFHARDISKRAKPLGRHGL</sequence>
<name>S3CPC9_OPHP1</name>